<evidence type="ECO:0000313" key="4">
    <source>
        <dbReference type="Proteomes" id="UP000642673"/>
    </source>
</evidence>
<evidence type="ECO:0000256" key="1">
    <source>
        <dbReference type="SAM" id="MobiDB-lite"/>
    </source>
</evidence>
<dbReference type="EMBL" id="BMVP01000008">
    <property type="protein sequence ID" value="GHB67913.1"/>
    <property type="molecule type" value="Genomic_DNA"/>
</dbReference>
<feature type="region of interest" description="Disordered" evidence="1">
    <location>
        <begin position="1"/>
        <end position="33"/>
    </location>
</feature>
<evidence type="ECO:0000313" key="3">
    <source>
        <dbReference type="EMBL" id="GHB67913.1"/>
    </source>
</evidence>
<keyword evidence="2" id="KW-0812">Transmembrane</keyword>
<name>A0ABQ3F0P1_9ACTN</name>
<comment type="caution">
    <text evidence="3">The sequence shown here is derived from an EMBL/GenBank/DDBJ whole genome shotgun (WGS) entry which is preliminary data.</text>
</comment>
<dbReference type="Proteomes" id="UP000642673">
    <property type="component" value="Unassembled WGS sequence"/>
</dbReference>
<accession>A0ABQ3F0P1</accession>
<feature type="compositionally biased region" description="Low complexity" evidence="1">
    <location>
        <begin position="7"/>
        <end position="16"/>
    </location>
</feature>
<proteinExistence type="predicted"/>
<keyword evidence="2" id="KW-0472">Membrane</keyword>
<protein>
    <submittedName>
        <fullName evidence="3">Uncharacterized protein</fullName>
    </submittedName>
</protein>
<keyword evidence="4" id="KW-1185">Reference proteome</keyword>
<dbReference type="RefSeq" id="WP_190185808.1">
    <property type="nucleotide sequence ID" value="NZ_BMVP01000008.1"/>
</dbReference>
<reference evidence="4" key="1">
    <citation type="journal article" date="2019" name="Int. J. Syst. Evol. Microbiol.">
        <title>The Global Catalogue of Microorganisms (GCM) 10K type strain sequencing project: providing services to taxonomists for standard genome sequencing and annotation.</title>
        <authorList>
            <consortium name="The Broad Institute Genomics Platform"/>
            <consortium name="The Broad Institute Genome Sequencing Center for Infectious Disease"/>
            <person name="Wu L."/>
            <person name="Ma J."/>
        </authorList>
    </citation>
    <scope>NUCLEOTIDE SEQUENCE [LARGE SCALE GENOMIC DNA]</scope>
    <source>
        <strain evidence="4">JCM 4738</strain>
    </source>
</reference>
<organism evidence="3 4">
    <name type="scientific">Streptomyces cirratus</name>
    <dbReference type="NCBI Taxonomy" id="68187"/>
    <lineage>
        <taxon>Bacteria</taxon>
        <taxon>Bacillati</taxon>
        <taxon>Actinomycetota</taxon>
        <taxon>Actinomycetes</taxon>
        <taxon>Kitasatosporales</taxon>
        <taxon>Streptomycetaceae</taxon>
        <taxon>Streptomyces</taxon>
    </lineage>
</organism>
<evidence type="ECO:0000256" key="2">
    <source>
        <dbReference type="SAM" id="Phobius"/>
    </source>
</evidence>
<keyword evidence="2" id="KW-1133">Transmembrane helix</keyword>
<sequence length="77" mass="8074">MTHTETPRTPAPQAATDTDKAAPADLAAAQRHRNRDSVVLIALLATCAGIYLAIGQAGFSGVISAVAGLYGTWRMRH</sequence>
<feature type="transmembrane region" description="Helical" evidence="2">
    <location>
        <begin position="38"/>
        <end position="71"/>
    </location>
</feature>
<gene>
    <name evidence="3" type="ORF">GCM10010347_42540</name>
</gene>